<evidence type="ECO:0000256" key="13">
    <source>
        <dbReference type="ARBA" id="ARBA00023237"/>
    </source>
</evidence>
<evidence type="ECO:0000256" key="9">
    <source>
        <dbReference type="ARBA" id="ARBA00023065"/>
    </source>
</evidence>
<keyword evidence="4 14" id="KW-1134">Transmembrane beta strand</keyword>
<evidence type="ECO:0000313" key="20">
    <source>
        <dbReference type="Proteomes" id="UP001205861"/>
    </source>
</evidence>
<evidence type="ECO:0000313" key="19">
    <source>
        <dbReference type="EMBL" id="MCS0608151.1"/>
    </source>
</evidence>
<dbReference type="PANTHER" id="PTHR32552">
    <property type="entry name" value="FERRICHROME IRON RECEPTOR-RELATED"/>
    <property type="match status" value="1"/>
</dbReference>
<evidence type="ECO:0000259" key="18">
    <source>
        <dbReference type="Pfam" id="PF07715"/>
    </source>
</evidence>
<feature type="domain" description="TonB-dependent receptor plug" evidence="18">
    <location>
        <begin position="61"/>
        <end position="166"/>
    </location>
</feature>
<keyword evidence="12 19" id="KW-0675">Receptor</keyword>
<evidence type="ECO:0000256" key="5">
    <source>
        <dbReference type="ARBA" id="ARBA00022496"/>
    </source>
</evidence>
<dbReference type="EMBL" id="JANUGV010000002">
    <property type="protein sequence ID" value="MCS0608151.1"/>
    <property type="molecule type" value="Genomic_DNA"/>
</dbReference>
<evidence type="ECO:0000256" key="1">
    <source>
        <dbReference type="ARBA" id="ARBA00004571"/>
    </source>
</evidence>
<evidence type="ECO:0000256" key="8">
    <source>
        <dbReference type="ARBA" id="ARBA00023004"/>
    </source>
</evidence>
<evidence type="ECO:0000256" key="15">
    <source>
        <dbReference type="RuleBase" id="RU003357"/>
    </source>
</evidence>
<dbReference type="SUPFAM" id="SSF56935">
    <property type="entry name" value="Porins"/>
    <property type="match status" value="1"/>
</dbReference>
<keyword evidence="20" id="KW-1185">Reference proteome</keyword>
<sequence>MHFNQQPKLRLSMIALACQLACLAGTASAQVTDSTTVPPEDPKRTVVIVGKKIGMGLMVTEDAPKARSTITAEELEKQRPTGNAYEALEMLPSVNSYNNDATGLFGGGLTLRGFNSDQIGATINGVPVNDSGNFAVYPQEYVDQENTCSEFVTQGSTDVDSPQVGASGGNFGIVTCNPENASRVRVMQTLGQLNMYKTFVRYDTGLWADKRSKMFVSVSNAKADKWKGQGEAKRQHLDAGFNYDWDRFNYIHATLLWNEAHNNSINNLTLDELNKNGYYYDTSSTFAGHLTPVKGTAQNETLNTPPYYGLYLNPFKNAIFSATAKFRLADNTDLKIVPYYWYGFGNGGIQQKAVKEAGSFLPYDTASKKMTGNVDLNGDGDTLDTVIMANASVTRTNRPGLSVSLTHTIGEHVLLGGLWYERASHKQTGEMVPVTAKGDPVDDYLQNQKVIGPTGAAYESRNSKTISTAYQAFLQDTFSVGEKAMFNVGLRTPYVKRDVTNYANEGAAAYGTFNIERTYHTLLPQLGARYRLTADDQLFASVARNMRAPANYVFTNTGSNVQLVGGVPTLMKDVQAETSYNTDIGYRHQDSKYIATLTVFDVNFKNRQGNAYDPFTGANTYTNIGSVRNRGFEIEANNMPIHGWSFYGSIGYQKSEIKNDIVVGSTAANSGTLATNGKEMINTPRWKGGLSAEYQDGAFWVRAKAKATSKQMASLMNDEVAPGYTTFGIDGGYTFADLGLLKRPKLTFNISNITNKQYRNPSSTSSTNALKYPGVNSVSTIRYYLGAPRFASATLSVDF</sequence>
<name>A0ABT2BI15_9BURK</name>
<keyword evidence="10 15" id="KW-0798">TonB box</keyword>
<protein>
    <submittedName>
        <fullName evidence="19">TonB-dependent receptor</fullName>
    </submittedName>
</protein>
<feature type="chain" id="PRO_5046624828" evidence="16">
    <location>
        <begin position="30"/>
        <end position="799"/>
    </location>
</feature>
<evidence type="ECO:0000256" key="7">
    <source>
        <dbReference type="ARBA" id="ARBA00022729"/>
    </source>
</evidence>
<proteinExistence type="inferred from homology"/>
<evidence type="ECO:0000256" key="11">
    <source>
        <dbReference type="ARBA" id="ARBA00023136"/>
    </source>
</evidence>
<dbReference type="Proteomes" id="UP001205861">
    <property type="component" value="Unassembled WGS sequence"/>
</dbReference>
<keyword evidence="5" id="KW-0410">Iron transport</keyword>
<keyword evidence="7 16" id="KW-0732">Signal</keyword>
<dbReference type="Gene3D" id="2.40.170.20">
    <property type="entry name" value="TonB-dependent receptor, beta-barrel domain"/>
    <property type="match status" value="1"/>
</dbReference>
<accession>A0ABT2BI15</accession>
<dbReference type="PANTHER" id="PTHR32552:SF89">
    <property type="entry name" value="CATECHOLATE SIDEROPHORE RECEPTOR FIU"/>
    <property type="match status" value="1"/>
</dbReference>
<feature type="domain" description="TonB-dependent receptor-like beta-barrel" evidence="17">
    <location>
        <begin position="263"/>
        <end position="753"/>
    </location>
</feature>
<keyword evidence="6 14" id="KW-0812">Transmembrane</keyword>
<evidence type="ECO:0000256" key="6">
    <source>
        <dbReference type="ARBA" id="ARBA00022692"/>
    </source>
</evidence>
<comment type="subcellular location">
    <subcellularLocation>
        <location evidence="1 14">Cell outer membrane</location>
        <topology evidence="1 14">Multi-pass membrane protein</topology>
    </subcellularLocation>
</comment>
<evidence type="ECO:0000256" key="12">
    <source>
        <dbReference type="ARBA" id="ARBA00023170"/>
    </source>
</evidence>
<dbReference type="Pfam" id="PF07715">
    <property type="entry name" value="Plug"/>
    <property type="match status" value="1"/>
</dbReference>
<dbReference type="RefSeq" id="WP_258855880.1">
    <property type="nucleotide sequence ID" value="NZ_JANUGV010000002.1"/>
</dbReference>
<dbReference type="PROSITE" id="PS52016">
    <property type="entry name" value="TONB_DEPENDENT_REC_3"/>
    <property type="match status" value="1"/>
</dbReference>
<dbReference type="Gene3D" id="2.170.130.10">
    <property type="entry name" value="TonB-dependent receptor, plug domain"/>
    <property type="match status" value="1"/>
</dbReference>
<evidence type="ECO:0000256" key="10">
    <source>
        <dbReference type="ARBA" id="ARBA00023077"/>
    </source>
</evidence>
<reference evidence="19 20" key="1">
    <citation type="submission" date="2022-08" db="EMBL/GenBank/DDBJ databases">
        <title>Reclassification of Massilia species as members of the genera Telluria, Duganella, Pseudoduganella, Mokoshia gen. nov. and Zemynaea gen. nov. using orthogonal and non-orthogonal genome-based approaches.</title>
        <authorList>
            <person name="Bowman J.P."/>
        </authorList>
    </citation>
    <scope>NUCLEOTIDE SEQUENCE [LARGE SCALE GENOMIC DNA]</scope>
    <source>
        <strain evidence="19 20">JCM 31607</strain>
    </source>
</reference>
<evidence type="ECO:0000256" key="2">
    <source>
        <dbReference type="ARBA" id="ARBA00009810"/>
    </source>
</evidence>
<keyword evidence="11 14" id="KW-0472">Membrane</keyword>
<comment type="similarity">
    <text evidence="2 14 15">Belongs to the TonB-dependent receptor family.</text>
</comment>
<feature type="signal peptide" evidence="16">
    <location>
        <begin position="1"/>
        <end position="29"/>
    </location>
</feature>
<dbReference type="InterPro" id="IPR037066">
    <property type="entry name" value="Plug_dom_sf"/>
</dbReference>
<comment type="caution">
    <text evidence="19">The sequence shown here is derived from an EMBL/GenBank/DDBJ whole genome shotgun (WGS) entry which is preliminary data.</text>
</comment>
<dbReference type="InterPro" id="IPR000531">
    <property type="entry name" value="Beta-barrel_TonB"/>
</dbReference>
<gene>
    <name evidence="19" type="ORF">NX773_08235</name>
</gene>
<dbReference type="Pfam" id="PF00593">
    <property type="entry name" value="TonB_dep_Rec_b-barrel"/>
    <property type="match status" value="1"/>
</dbReference>
<keyword evidence="3 14" id="KW-0813">Transport</keyword>
<dbReference type="InterPro" id="IPR039426">
    <property type="entry name" value="TonB-dep_rcpt-like"/>
</dbReference>
<organism evidence="19 20">
    <name type="scientific">Massilia solisilvae</name>
    <dbReference type="NCBI Taxonomy" id="1811225"/>
    <lineage>
        <taxon>Bacteria</taxon>
        <taxon>Pseudomonadati</taxon>
        <taxon>Pseudomonadota</taxon>
        <taxon>Betaproteobacteria</taxon>
        <taxon>Burkholderiales</taxon>
        <taxon>Oxalobacteraceae</taxon>
        <taxon>Telluria group</taxon>
        <taxon>Massilia</taxon>
    </lineage>
</organism>
<evidence type="ECO:0000259" key="17">
    <source>
        <dbReference type="Pfam" id="PF00593"/>
    </source>
</evidence>
<evidence type="ECO:0000256" key="16">
    <source>
        <dbReference type="SAM" id="SignalP"/>
    </source>
</evidence>
<keyword evidence="9" id="KW-0406">Ion transport</keyword>
<dbReference type="InterPro" id="IPR012910">
    <property type="entry name" value="Plug_dom"/>
</dbReference>
<dbReference type="InterPro" id="IPR036942">
    <property type="entry name" value="Beta-barrel_TonB_sf"/>
</dbReference>
<keyword evidence="8" id="KW-0408">Iron</keyword>
<keyword evidence="13 14" id="KW-0998">Cell outer membrane</keyword>
<evidence type="ECO:0000256" key="14">
    <source>
        <dbReference type="PROSITE-ProRule" id="PRU01360"/>
    </source>
</evidence>
<evidence type="ECO:0000256" key="4">
    <source>
        <dbReference type="ARBA" id="ARBA00022452"/>
    </source>
</evidence>
<evidence type="ECO:0000256" key="3">
    <source>
        <dbReference type="ARBA" id="ARBA00022448"/>
    </source>
</evidence>